<sequence length="1174" mass="129906">MLTGWLSCYRRNRLNLMIVLVILTALPTLLSAAEDSKTKKAAIRRNISKKLINVPAKQAAEILKSLDIGQDVNDLTSNIILVTGQDAEDTRKAREVLKVIDSKRPYSFRKITSAEKAEQLPDFTAIEDEIGNIRIGTFTDPPFGETSPLAIVDTHGDSLIVIAPEDLLGTIQSKVKTALSEQQQAKEDADLPAAAEHPELVAALEKLKDKQQADKKQDQPEKAVDEQPSQKKKTDEDFMQNELFAALAEAETAAETEPNKPARQSQQVVTEQKIVEAPAEDEAQQAEKQDEAQQNQESGPMPGINTDKVMDPTLLEALKKLAEQGRPQPDQQEQEPTQLEKQQPLDTETQPADEDSKIVEDIVQEEPSPRDRSGDTLDYLQQELSEEELETTLTLPEKVELTALIELVGKQLGLNYIYDPVKIKGVVTLKLHEGKIKVRDTYALLETVLKFRGFVMTRRGDLVTIVPEAEALAQDPAFRTPDDGLRPGDVIATTIYKLDYVDTQSAAQLLQNMKLTVDIQQIPETNTLIITEYAYRINRVEKLLKMIDVPGKPKTFAYRQLKYTLAANLVTKLESLAEKLGSVTVTISPEASSPQQPAGRTPARRPTPQRRPQQRTANQGGQQPVEGIYLDVDERTNRILMIGVEEDIDAVDDLIDALDVQKQDLREIRQYEIENVGAEEVQGTLSELGIISGTAGQYGGRSRTATRRTPARPQTNQRQPQPQTTTTTGAGTGEDILSEEPQVVVLEATNSLLVNASPEQHEQVALVIAYVDAKLEKAANPYVIYSLENQKPEELATVLEKILDATSVESKGVAQEGGVQTEQQMEEEEVIIVPDEKSASLIVYANRKKQEQVAEMIEILDRLRPQVLIDVTLVEISKDETFNYDLELVSAFPDLDHTSGLLNNIGNTTTDDVLNDLNTNAWDRSNFLDLRSSGGRLDAFYADNQIQGLLTLIQEKGYGRVLAQPKILVNDNEEGVIDATNTIYVARTSSESSGGDNDFVAETTTFDEFESGINLTITPHISQGDLLRLELELDRSNQDPPSSSDENVPPGPKRANTIGTTVTVPNSSTIILGGILQLNQSKGTEKVPFLGDLPLVGGLFRGINNSDQQTKLYIFVKAHIVRPNQESTGLPDLENISKQKRDAFEDAEREFQEYQSWPGIEPEPVDPLKVLDAE</sequence>
<feature type="compositionally biased region" description="Low complexity" evidence="6">
    <location>
        <begin position="242"/>
        <end position="256"/>
    </location>
</feature>
<proteinExistence type="inferred from homology"/>
<feature type="compositionally biased region" description="Low complexity" evidence="6">
    <location>
        <begin position="711"/>
        <end position="729"/>
    </location>
</feature>
<dbReference type="PANTHER" id="PTHR30332:SF24">
    <property type="entry name" value="SECRETIN GSPD-RELATED"/>
    <property type="match status" value="1"/>
</dbReference>
<dbReference type="Gene3D" id="3.30.1370.120">
    <property type="match status" value="4"/>
</dbReference>
<evidence type="ECO:0000256" key="6">
    <source>
        <dbReference type="SAM" id="MobiDB-lite"/>
    </source>
</evidence>
<dbReference type="KEGG" id="alus:STSP2_02829"/>
<dbReference type="GO" id="GO:0015627">
    <property type="term" value="C:type II protein secretion system complex"/>
    <property type="evidence" value="ECO:0007669"/>
    <property type="project" value="TreeGrafter"/>
</dbReference>
<feature type="domain" description="NolW-like" evidence="8">
    <location>
        <begin position="784"/>
        <end position="866"/>
    </location>
</feature>
<feature type="compositionally biased region" description="Basic and acidic residues" evidence="6">
    <location>
        <begin position="208"/>
        <end position="236"/>
    </location>
</feature>
<dbReference type="PANTHER" id="PTHR30332">
    <property type="entry name" value="PROBABLE GENERAL SECRETION PATHWAY PROTEIN D"/>
    <property type="match status" value="1"/>
</dbReference>
<feature type="region of interest" description="Disordered" evidence="6">
    <location>
        <begin position="323"/>
        <end position="375"/>
    </location>
</feature>
<dbReference type="InterPro" id="IPR005644">
    <property type="entry name" value="NolW-like"/>
</dbReference>
<dbReference type="Proteomes" id="UP000189674">
    <property type="component" value="Chromosome"/>
</dbReference>
<dbReference type="Pfam" id="PF03958">
    <property type="entry name" value="Secretin_N"/>
    <property type="match status" value="2"/>
</dbReference>
<feature type="domain" description="Type II/III secretion system secretin-like" evidence="7">
    <location>
        <begin position="953"/>
        <end position="1122"/>
    </location>
</feature>
<keyword evidence="5" id="KW-0813">Transport</keyword>
<evidence type="ECO:0000256" key="1">
    <source>
        <dbReference type="ARBA" id="ARBA00004370"/>
    </source>
</evidence>
<feature type="compositionally biased region" description="Low complexity" evidence="6">
    <location>
        <begin position="324"/>
        <end position="340"/>
    </location>
</feature>
<dbReference type="EMBL" id="CP019791">
    <property type="protein sequence ID" value="AQT69635.1"/>
    <property type="molecule type" value="Genomic_DNA"/>
</dbReference>
<evidence type="ECO:0000256" key="2">
    <source>
        <dbReference type="ARBA" id="ARBA00022729"/>
    </source>
</evidence>
<evidence type="ECO:0000259" key="7">
    <source>
        <dbReference type="Pfam" id="PF00263"/>
    </source>
</evidence>
<evidence type="ECO:0000313" key="9">
    <source>
        <dbReference type="EMBL" id="AQT69635.1"/>
    </source>
</evidence>
<feature type="region of interest" description="Disordered" evidence="6">
    <location>
        <begin position="208"/>
        <end position="308"/>
    </location>
</feature>
<accession>A0A1U9NP69</accession>
<dbReference type="AlphaFoldDB" id="A0A1U9NP69"/>
<evidence type="ECO:0000256" key="5">
    <source>
        <dbReference type="RuleBase" id="RU004004"/>
    </source>
</evidence>
<dbReference type="GO" id="GO:0009279">
    <property type="term" value="C:cell outer membrane"/>
    <property type="evidence" value="ECO:0007669"/>
    <property type="project" value="UniProtKB-SubCell"/>
</dbReference>
<dbReference type="InterPro" id="IPR038591">
    <property type="entry name" value="NolW-like_sf"/>
</dbReference>
<feature type="region of interest" description="Disordered" evidence="6">
    <location>
        <begin position="1151"/>
        <end position="1174"/>
    </location>
</feature>
<name>A0A1U9NP69_9BACT</name>
<evidence type="ECO:0000259" key="8">
    <source>
        <dbReference type="Pfam" id="PF03958"/>
    </source>
</evidence>
<dbReference type="RefSeq" id="WP_146663304.1">
    <property type="nucleotide sequence ID" value="NZ_CP019791.1"/>
</dbReference>
<dbReference type="InterPro" id="IPR004846">
    <property type="entry name" value="T2SS/T3SS_dom"/>
</dbReference>
<gene>
    <name evidence="9" type="primary">pulD</name>
    <name evidence="9" type="ORF">STSP2_02829</name>
</gene>
<organism evidence="9 10">
    <name type="scientific">Anaerohalosphaera lusitana</name>
    <dbReference type="NCBI Taxonomy" id="1936003"/>
    <lineage>
        <taxon>Bacteria</taxon>
        <taxon>Pseudomonadati</taxon>
        <taxon>Planctomycetota</taxon>
        <taxon>Phycisphaerae</taxon>
        <taxon>Sedimentisphaerales</taxon>
        <taxon>Anaerohalosphaeraceae</taxon>
        <taxon>Anaerohalosphaera</taxon>
    </lineage>
</organism>
<dbReference type="STRING" id="1936003.STSP2_02829"/>
<dbReference type="GO" id="GO:0009306">
    <property type="term" value="P:protein secretion"/>
    <property type="evidence" value="ECO:0007669"/>
    <property type="project" value="InterPro"/>
</dbReference>
<feature type="region of interest" description="Disordered" evidence="6">
    <location>
        <begin position="587"/>
        <end position="629"/>
    </location>
</feature>
<feature type="region of interest" description="Disordered" evidence="6">
    <location>
        <begin position="692"/>
        <end position="736"/>
    </location>
</feature>
<dbReference type="InterPro" id="IPR050810">
    <property type="entry name" value="Bact_Secretion_Sys_Channel"/>
</dbReference>
<keyword evidence="10" id="KW-1185">Reference proteome</keyword>
<reference evidence="10" key="1">
    <citation type="submission" date="2017-02" db="EMBL/GenBank/DDBJ databases">
        <title>Comparative genomics and description of representatives of a novel lineage of planctomycetes thriving in anoxic sediments.</title>
        <authorList>
            <person name="Spring S."/>
            <person name="Bunk B."/>
            <person name="Sproer C."/>
        </authorList>
    </citation>
    <scope>NUCLEOTIDE SEQUENCE [LARGE SCALE GENOMIC DNA]</scope>
    <source>
        <strain evidence="10">ST-NAGAB-D1</strain>
    </source>
</reference>
<keyword evidence="2" id="KW-0732">Signal</keyword>
<dbReference type="OrthoDB" id="9779724at2"/>
<feature type="compositionally biased region" description="Low complexity" evidence="6">
    <location>
        <begin position="594"/>
        <end position="619"/>
    </location>
</feature>
<dbReference type="InterPro" id="IPR001775">
    <property type="entry name" value="GspD/PilQ"/>
</dbReference>
<protein>
    <submittedName>
        <fullName evidence="9">Pullulanase secretion envelope PulD</fullName>
    </submittedName>
</protein>
<evidence type="ECO:0000313" key="10">
    <source>
        <dbReference type="Proteomes" id="UP000189674"/>
    </source>
</evidence>
<comment type="similarity">
    <text evidence="4">Belongs to the bacterial secretin family.</text>
</comment>
<comment type="subcellular location">
    <subcellularLocation>
        <location evidence="5">Cell outer membrane</location>
    </subcellularLocation>
    <subcellularLocation>
        <location evidence="1">Membrane</location>
    </subcellularLocation>
</comment>
<evidence type="ECO:0000256" key="4">
    <source>
        <dbReference type="RuleBase" id="RU004003"/>
    </source>
</evidence>
<dbReference type="Pfam" id="PF00263">
    <property type="entry name" value="Secretin"/>
    <property type="match status" value="1"/>
</dbReference>
<evidence type="ECO:0000256" key="3">
    <source>
        <dbReference type="ARBA" id="ARBA00023136"/>
    </source>
</evidence>
<dbReference type="PRINTS" id="PR00811">
    <property type="entry name" value="BCTERIALGSPD"/>
</dbReference>
<feature type="region of interest" description="Disordered" evidence="6">
    <location>
        <begin position="1035"/>
        <end position="1060"/>
    </location>
</feature>
<keyword evidence="3" id="KW-0472">Membrane</keyword>
<feature type="domain" description="NolW-like" evidence="8">
    <location>
        <begin position="493"/>
        <end position="551"/>
    </location>
</feature>